<organism evidence="1">
    <name type="scientific">bioreactor metagenome</name>
    <dbReference type="NCBI Taxonomy" id="1076179"/>
    <lineage>
        <taxon>unclassified sequences</taxon>
        <taxon>metagenomes</taxon>
        <taxon>ecological metagenomes</taxon>
    </lineage>
</organism>
<name>A0A645JN09_9ZZZZ</name>
<evidence type="ECO:0000313" key="1">
    <source>
        <dbReference type="EMBL" id="MPN65045.1"/>
    </source>
</evidence>
<protein>
    <submittedName>
        <fullName evidence="1">Uncharacterized protein</fullName>
    </submittedName>
</protein>
<reference evidence="1" key="1">
    <citation type="submission" date="2019-08" db="EMBL/GenBank/DDBJ databases">
        <authorList>
            <person name="Kucharzyk K."/>
            <person name="Murdoch R.W."/>
            <person name="Higgins S."/>
            <person name="Loffler F."/>
        </authorList>
    </citation>
    <scope>NUCLEOTIDE SEQUENCE</scope>
</reference>
<accession>A0A645JN09</accession>
<comment type="caution">
    <text evidence="1">The sequence shown here is derived from an EMBL/GenBank/DDBJ whole genome shotgun (WGS) entry which is preliminary data.</text>
</comment>
<dbReference type="EMBL" id="VSSQ01146833">
    <property type="protein sequence ID" value="MPN65045.1"/>
    <property type="molecule type" value="Genomic_DNA"/>
</dbReference>
<proteinExistence type="predicted"/>
<dbReference type="AntiFam" id="ANF00095">
    <property type="entry name" value="Shadow ORF (opposite ABC transporters)"/>
</dbReference>
<sequence length="74" mass="7646">MHCGGFVRMTGQHEAARIGGVQAGEHVEERGLACAVGADQAVDLAAVDGDADVRECLQAAESLGHASDLEHHIV</sequence>
<gene>
    <name evidence="1" type="ORF">SDC9_212824</name>
</gene>
<dbReference type="AlphaFoldDB" id="A0A645JN09"/>